<dbReference type="SUPFAM" id="SSF53271">
    <property type="entry name" value="PRTase-like"/>
    <property type="match status" value="1"/>
</dbReference>
<dbReference type="EMBL" id="BJYD01000022">
    <property type="protein sequence ID" value="GEN54217.1"/>
    <property type="molecule type" value="Genomic_DNA"/>
</dbReference>
<dbReference type="GO" id="GO:0003723">
    <property type="term" value="F:RNA binding"/>
    <property type="evidence" value="ECO:0007669"/>
    <property type="project" value="UniProtKB-UniRule"/>
</dbReference>
<comment type="function">
    <text evidence="7 10">Regulates transcriptional attenuation of the pyrimidine nucleotide (pyr) operon by binding in a uridine-dependent manner to specific sites on pyr mRNA. This disrupts an antiterminator hairpin in the RNA and favors formation of a downstream transcription terminator, leading to a reduced expression of downstream genes.</text>
</comment>
<comment type="catalytic activity">
    <reaction evidence="10">
        <text>UMP + diphosphate = 5-phospho-alpha-D-ribose 1-diphosphate + uracil</text>
        <dbReference type="Rhea" id="RHEA:13017"/>
        <dbReference type="ChEBI" id="CHEBI:17568"/>
        <dbReference type="ChEBI" id="CHEBI:33019"/>
        <dbReference type="ChEBI" id="CHEBI:57865"/>
        <dbReference type="ChEBI" id="CHEBI:58017"/>
        <dbReference type="EC" id="2.4.2.9"/>
    </reaction>
</comment>
<evidence type="ECO:0000313" key="12">
    <source>
        <dbReference type="EMBL" id="GEN54217.1"/>
    </source>
</evidence>
<dbReference type="HAMAP" id="MF_01219">
    <property type="entry name" value="PyrR"/>
    <property type="match status" value="1"/>
</dbReference>
<dbReference type="FunFam" id="3.40.50.2020:FF:000020">
    <property type="entry name" value="Bifunctional protein PyrR"/>
    <property type="match status" value="1"/>
</dbReference>
<evidence type="ECO:0000256" key="10">
    <source>
        <dbReference type="HAMAP-Rule" id="MF_01219"/>
    </source>
</evidence>
<dbReference type="Gene3D" id="3.40.50.2020">
    <property type="match status" value="1"/>
</dbReference>
<evidence type="ECO:0000256" key="7">
    <source>
        <dbReference type="ARBA" id="ARBA00053556"/>
    </source>
</evidence>
<dbReference type="InterPro" id="IPR050137">
    <property type="entry name" value="PyrR_bifunctional"/>
</dbReference>
<dbReference type="PANTHER" id="PTHR11608:SF0">
    <property type="entry name" value="BIFUNCTIONAL PROTEIN PYRR"/>
    <property type="match status" value="1"/>
</dbReference>
<dbReference type="CDD" id="cd06223">
    <property type="entry name" value="PRTases_typeI"/>
    <property type="match status" value="1"/>
</dbReference>
<comment type="caution">
    <text evidence="12">The sequence shown here is derived from an EMBL/GenBank/DDBJ whole genome shotgun (WGS) entry which is preliminary data.</text>
</comment>
<dbReference type="InterPro" id="IPR000836">
    <property type="entry name" value="PRTase_dom"/>
</dbReference>
<keyword evidence="6 10" id="KW-0804">Transcription</keyword>
<keyword evidence="4 10" id="KW-0808">Transferase</keyword>
<feature type="short sequence motif" description="PRPP-binding" evidence="10">
    <location>
        <begin position="101"/>
        <end position="113"/>
    </location>
</feature>
<evidence type="ECO:0000256" key="5">
    <source>
        <dbReference type="ARBA" id="ARBA00023015"/>
    </source>
</evidence>
<evidence type="ECO:0000256" key="2">
    <source>
        <dbReference type="ARBA" id="ARBA00022472"/>
    </source>
</evidence>
<organism evidence="12 13">
    <name type="scientific">Halobacillus faecis</name>
    <dbReference type="NCBI Taxonomy" id="360184"/>
    <lineage>
        <taxon>Bacteria</taxon>
        <taxon>Bacillati</taxon>
        <taxon>Bacillota</taxon>
        <taxon>Bacilli</taxon>
        <taxon>Bacillales</taxon>
        <taxon>Bacillaceae</taxon>
        <taxon>Halobacillus</taxon>
    </lineage>
</organism>
<evidence type="ECO:0000256" key="9">
    <source>
        <dbReference type="ARBA" id="ARBA00063792"/>
    </source>
</evidence>
<keyword evidence="3 10" id="KW-0328">Glycosyltransferase</keyword>
<dbReference type="PANTHER" id="PTHR11608">
    <property type="entry name" value="BIFUNCTIONAL PROTEIN PYRR"/>
    <property type="match status" value="1"/>
</dbReference>
<gene>
    <name evidence="10 12" type="primary">pyrR</name>
    <name evidence="12" type="ORF">HFA01_24790</name>
</gene>
<reference evidence="12 13" key="1">
    <citation type="submission" date="2019-07" db="EMBL/GenBank/DDBJ databases">
        <title>Whole genome shotgun sequence of Halobacillus faecis NBRC 103569.</title>
        <authorList>
            <person name="Hosoyama A."/>
            <person name="Uohara A."/>
            <person name="Ohji S."/>
            <person name="Ichikawa N."/>
        </authorList>
    </citation>
    <scope>NUCLEOTIDE SEQUENCE [LARGE SCALE GENOMIC DNA]</scope>
    <source>
        <strain evidence="12 13">NBRC 103569</strain>
    </source>
</reference>
<keyword evidence="13" id="KW-1185">Reference proteome</keyword>
<evidence type="ECO:0000256" key="8">
    <source>
        <dbReference type="ARBA" id="ARBA00056018"/>
    </source>
</evidence>
<comment type="function">
    <text evidence="8 10">Also displays a weak uracil phosphoribosyltransferase activity which is not physiologically significant.</text>
</comment>
<comment type="similarity">
    <text evidence="1 10">Belongs to the purine/pyrimidine phosphoribosyltransferase family. PyrR subfamily.</text>
</comment>
<protein>
    <recommendedName>
        <fullName evidence="10">Bifunctional protein PyrR</fullName>
    </recommendedName>
    <domain>
        <recommendedName>
            <fullName evidence="10">Pyrimidine operon regulatory protein</fullName>
        </recommendedName>
    </domain>
    <domain>
        <recommendedName>
            <fullName evidence="10">Uracil phosphoribosyltransferase</fullName>
            <shortName evidence="10">UPRTase</shortName>
            <ecNumber evidence="10">2.4.2.9</ecNumber>
        </recommendedName>
    </domain>
</protein>
<dbReference type="NCBIfam" id="NF003548">
    <property type="entry name" value="PRK05205.1-4"/>
    <property type="match status" value="1"/>
</dbReference>
<dbReference type="RefSeq" id="WP_146816596.1">
    <property type="nucleotide sequence ID" value="NZ_BJYD01000022.1"/>
</dbReference>
<dbReference type="Pfam" id="PF00156">
    <property type="entry name" value="Pribosyltran"/>
    <property type="match status" value="1"/>
</dbReference>
<evidence type="ECO:0000259" key="11">
    <source>
        <dbReference type="Pfam" id="PF00156"/>
    </source>
</evidence>
<dbReference type="OrthoDB" id="9802227at2"/>
<dbReference type="GO" id="GO:0006353">
    <property type="term" value="P:DNA-templated transcription termination"/>
    <property type="evidence" value="ECO:0007669"/>
    <property type="project" value="UniProtKB-UniRule"/>
</dbReference>
<name>A0A511WTG1_9BACI</name>
<dbReference type="NCBIfam" id="NF003547">
    <property type="entry name" value="PRK05205.1-3"/>
    <property type="match status" value="1"/>
</dbReference>
<proteinExistence type="inferred from homology"/>
<accession>A0A511WTG1</accession>
<dbReference type="InterPro" id="IPR029057">
    <property type="entry name" value="PRTase-like"/>
</dbReference>
<evidence type="ECO:0000313" key="13">
    <source>
        <dbReference type="Proteomes" id="UP000321886"/>
    </source>
</evidence>
<keyword evidence="5 10" id="KW-0805">Transcription regulation</keyword>
<keyword evidence="2 10" id="KW-0806">Transcription termination</keyword>
<dbReference type="AlphaFoldDB" id="A0A511WTG1"/>
<evidence type="ECO:0000256" key="3">
    <source>
        <dbReference type="ARBA" id="ARBA00022676"/>
    </source>
</evidence>
<evidence type="ECO:0000256" key="1">
    <source>
        <dbReference type="ARBA" id="ARBA00005565"/>
    </source>
</evidence>
<dbReference type="NCBIfam" id="NF003545">
    <property type="entry name" value="PRK05205.1-1"/>
    <property type="match status" value="1"/>
</dbReference>
<feature type="domain" description="Phosphoribosyltransferase" evidence="11">
    <location>
        <begin position="8"/>
        <end position="165"/>
    </location>
</feature>
<comment type="subunit">
    <text evidence="9 10">Homodimer and homohexamer; in equilibrium.</text>
</comment>
<sequence length="180" mass="20031">MNAKATVLDDAAIRRALTRISHEIIEKNKGIEDLVLVGIKTRGVPIAQRLKEKIQEIEGADLPDGELDITLYRDDLTPKENGAEPQLKETNITADIDGKKVILVDDVLYTGRTVRAAMDALIDHGRPKEIQLAVLVDRGHRELPIRADYVGKNVPTSQEEIITVTLSETDEADEVKIYEK</sequence>
<dbReference type="EC" id="2.4.2.9" evidence="10"/>
<evidence type="ECO:0000256" key="6">
    <source>
        <dbReference type="ARBA" id="ARBA00023163"/>
    </source>
</evidence>
<evidence type="ECO:0000256" key="4">
    <source>
        <dbReference type="ARBA" id="ARBA00022679"/>
    </source>
</evidence>
<dbReference type="Proteomes" id="UP000321886">
    <property type="component" value="Unassembled WGS sequence"/>
</dbReference>
<keyword evidence="10" id="KW-0694">RNA-binding</keyword>
<dbReference type="GO" id="GO:0004845">
    <property type="term" value="F:uracil phosphoribosyltransferase activity"/>
    <property type="evidence" value="ECO:0007669"/>
    <property type="project" value="UniProtKB-UniRule"/>
</dbReference>
<dbReference type="InterPro" id="IPR023050">
    <property type="entry name" value="PyrR"/>
</dbReference>
<dbReference type="NCBIfam" id="NF003549">
    <property type="entry name" value="PRK05205.1-5"/>
    <property type="match status" value="1"/>
</dbReference>